<dbReference type="AlphaFoldDB" id="I2FM53"/>
<comment type="caution">
    <text evidence="1">The sequence shown here is derived from an EMBL/GenBank/DDBJ whole genome shotgun (WGS) entry which is preliminary data.</text>
</comment>
<dbReference type="Proteomes" id="UP000006174">
    <property type="component" value="Unassembled WGS sequence"/>
</dbReference>
<evidence type="ECO:0000313" key="2">
    <source>
        <dbReference type="Proteomes" id="UP000006174"/>
    </source>
</evidence>
<name>I2FM53_USTHO</name>
<proteinExistence type="predicted"/>
<evidence type="ECO:0000313" key="1">
    <source>
        <dbReference type="EMBL" id="CCF47996.1"/>
    </source>
</evidence>
<dbReference type="STRING" id="1128400.I2FM53"/>
<accession>I2FM53</accession>
<gene>
    <name evidence="1" type="ORF">UHOR_12464</name>
</gene>
<dbReference type="HOGENOM" id="CLU_054443_1_0_1"/>
<organism evidence="1 2">
    <name type="scientific">Ustilago hordei</name>
    <name type="common">Barley covered smut fungus</name>
    <dbReference type="NCBI Taxonomy" id="120017"/>
    <lineage>
        <taxon>Eukaryota</taxon>
        <taxon>Fungi</taxon>
        <taxon>Dikarya</taxon>
        <taxon>Basidiomycota</taxon>
        <taxon>Ustilaginomycotina</taxon>
        <taxon>Ustilaginomycetes</taxon>
        <taxon>Ustilaginales</taxon>
        <taxon>Ustilaginaceae</taxon>
        <taxon>Ustilago</taxon>
    </lineage>
</organism>
<sequence>MMSEFEDTSEIVMDLDAIAADLCAELDGVLSERGTVQQAPTHTNTQETVSLLRMPRSDALTDVYDGVSVLGSTHTKSLDPLNLFRYTAFAAMCSGTQAPTLGNHHLDCMAFAVAVMNGTALIASGQQLWSTDGILLEPLSLNEAKAHDDWGKWEEAMTNEMASMHKMSIFVLADIPADGKLISACWVYKLKLNAQCQAT</sequence>
<dbReference type="EMBL" id="CAGI01000053">
    <property type="protein sequence ID" value="CCF47996.1"/>
    <property type="molecule type" value="Genomic_DNA"/>
</dbReference>
<reference evidence="1 2" key="1">
    <citation type="journal article" date="2012" name="Plant Cell">
        <title>Genome comparison of barley and maize smut fungi reveals targeted loss of RNA silencing components and species-specific presence of transposable elements.</title>
        <authorList>
            <person name="Laurie J.D."/>
            <person name="Ali S."/>
            <person name="Linning R."/>
            <person name="Mannhaupt G."/>
            <person name="Wong P."/>
            <person name="Gueldener U."/>
            <person name="Muensterkoetter M."/>
            <person name="Moore R."/>
            <person name="Kahmann R."/>
            <person name="Bakkeren G."/>
            <person name="Schirawski J."/>
        </authorList>
    </citation>
    <scope>NUCLEOTIDE SEQUENCE [LARGE SCALE GENOMIC DNA]</scope>
    <source>
        <strain evidence="2">Uh4875-4</strain>
    </source>
</reference>
<keyword evidence="2" id="KW-1185">Reference proteome</keyword>
<protein>
    <submittedName>
        <fullName evidence="1">Uncharacterized protein</fullName>
    </submittedName>
</protein>